<dbReference type="EMBL" id="LXQA010105237">
    <property type="protein sequence ID" value="MCI17390.1"/>
    <property type="molecule type" value="Genomic_DNA"/>
</dbReference>
<evidence type="ECO:0000313" key="1">
    <source>
        <dbReference type="EMBL" id="MCI17390.1"/>
    </source>
</evidence>
<proteinExistence type="predicted"/>
<sequence>TDRYLCMNGSLAWASPFIWVTTIYESVFSFKCLAPISRASETSTVKPSWLSKMRPAPLPLMLEDPSVNTIHEVHGSVFPGVSSAKKYVKTWAFKAIRGSNDMSNLDSSTDHLVIRPARSGLKSTCF</sequence>
<feature type="non-terminal residue" evidence="1">
    <location>
        <position position="1"/>
    </location>
</feature>
<protein>
    <submittedName>
        <fullName evidence="1">Uncharacterized protein</fullName>
    </submittedName>
</protein>
<keyword evidence="2" id="KW-1185">Reference proteome</keyword>
<dbReference type="AlphaFoldDB" id="A0A392Q0Z8"/>
<accession>A0A392Q0Z8</accession>
<dbReference type="Proteomes" id="UP000265520">
    <property type="component" value="Unassembled WGS sequence"/>
</dbReference>
<reference evidence="1 2" key="1">
    <citation type="journal article" date="2018" name="Front. Plant Sci.">
        <title>Red Clover (Trifolium pratense) and Zigzag Clover (T. medium) - A Picture of Genomic Similarities and Differences.</title>
        <authorList>
            <person name="Dluhosova J."/>
            <person name="Istvanek J."/>
            <person name="Nedelnik J."/>
            <person name="Repkova J."/>
        </authorList>
    </citation>
    <scope>NUCLEOTIDE SEQUENCE [LARGE SCALE GENOMIC DNA]</scope>
    <source>
        <strain evidence="2">cv. 10/8</strain>
        <tissue evidence="1">Leaf</tissue>
    </source>
</reference>
<name>A0A392Q0Z8_9FABA</name>
<comment type="caution">
    <text evidence="1">The sequence shown here is derived from an EMBL/GenBank/DDBJ whole genome shotgun (WGS) entry which is preliminary data.</text>
</comment>
<organism evidence="1 2">
    <name type="scientific">Trifolium medium</name>
    <dbReference type="NCBI Taxonomy" id="97028"/>
    <lineage>
        <taxon>Eukaryota</taxon>
        <taxon>Viridiplantae</taxon>
        <taxon>Streptophyta</taxon>
        <taxon>Embryophyta</taxon>
        <taxon>Tracheophyta</taxon>
        <taxon>Spermatophyta</taxon>
        <taxon>Magnoliopsida</taxon>
        <taxon>eudicotyledons</taxon>
        <taxon>Gunneridae</taxon>
        <taxon>Pentapetalae</taxon>
        <taxon>rosids</taxon>
        <taxon>fabids</taxon>
        <taxon>Fabales</taxon>
        <taxon>Fabaceae</taxon>
        <taxon>Papilionoideae</taxon>
        <taxon>50 kb inversion clade</taxon>
        <taxon>NPAAA clade</taxon>
        <taxon>Hologalegina</taxon>
        <taxon>IRL clade</taxon>
        <taxon>Trifolieae</taxon>
        <taxon>Trifolium</taxon>
    </lineage>
</organism>
<evidence type="ECO:0000313" key="2">
    <source>
        <dbReference type="Proteomes" id="UP000265520"/>
    </source>
</evidence>